<dbReference type="EC" id="2.1.1.100" evidence="5"/>
<evidence type="ECO:0000256" key="1">
    <source>
        <dbReference type="ARBA" id="ARBA00004141"/>
    </source>
</evidence>
<feature type="transmembrane region" description="Helical" evidence="5">
    <location>
        <begin position="105"/>
        <end position="126"/>
    </location>
</feature>
<dbReference type="AlphaFoldDB" id="A0A2R6PPF9"/>
<dbReference type="Proteomes" id="UP000186601">
    <property type="component" value="Unassembled WGS sequence"/>
</dbReference>
<dbReference type="InterPro" id="IPR007269">
    <property type="entry name" value="ICMT_MeTrfase"/>
</dbReference>
<protein>
    <recommendedName>
        <fullName evidence="5">Protein-S-isoprenylcysteine O-methyltransferase</fullName>
        <ecNumber evidence="5">2.1.1.100</ecNumber>
    </recommendedName>
</protein>
<evidence type="ECO:0000313" key="6">
    <source>
        <dbReference type="EMBL" id="PSR94680.1"/>
    </source>
</evidence>
<evidence type="ECO:0000256" key="2">
    <source>
        <dbReference type="ARBA" id="ARBA00022692"/>
    </source>
</evidence>
<dbReference type="GO" id="GO:0004671">
    <property type="term" value="F:protein C-terminal S-isoprenylcysteine carboxyl O-methyltransferase activity"/>
    <property type="evidence" value="ECO:0007669"/>
    <property type="project" value="UniProtKB-EC"/>
</dbReference>
<proteinExistence type="inferred from homology"/>
<dbReference type="PANTHER" id="PTHR12714:SF9">
    <property type="entry name" value="PROTEIN-S-ISOPRENYLCYSTEINE O-METHYLTRANSFERASE"/>
    <property type="match status" value="1"/>
</dbReference>
<dbReference type="EMBL" id="MLYV02000446">
    <property type="protein sequence ID" value="PSR94680.1"/>
    <property type="molecule type" value="Genomic_DNA"/>
</dbReference>
<keyword evidence="4 5" id="KW-0472">Membrane</keyword>
<comment type="similarity">
    <text evidence="5">Belongs to the class VI-like SAM-binding methyltransferase superfamily. Isoprenylcysteine carboxyl methyltransferase family.</text>
</comment>
<dbReference type="STRING" id="98765.A0A2R6PPF9"/>
<dbReference type="GO" id="GO:0032259">
    <property type="term" value="P:methylation"/>
    <property type="evidence" value="ECO:0007669"/>
    <property type="project" value="UniProtKB-KW"/>
</dbReference>
<dbReference type="Pfam" id="PF04140">
    <property type="entry name" value="ICMT"/>
    <property type="match status" value="1"/>
</dbReference>
<sequence>MSMSLARAFLVVTQATAYQLASTPPNKTPAKARFDSGHPWYIRIAALVFRATPFNVLGALFITFGSMLRLFCFHKLGRLFTFDLTILPSHTLITTGPYAYVRHPAYAGSLFIHLGLILTNFTAGSWVTECGITGSTAIGLYFASIWFIWWFIVGVARCRSEDAELRKMFPKEWGNYASTVQSWMIPGLL</sequence>
<keyword evidence="7" id="KW-1185">Reference proteome</keyword>
<evidence type="ECO:0000313" key="7">
    <source>
        <dbReference type="Proteomes" id="UP000186601"/>
    </source>
</evidence>
<comment type="caution">
    <text evidence="5">Lacks conserved residue(s) required for the propagation of feature annotation.</text>
</comment>
<reference evidence="6 7" key="1">
    <citation type="submission" date="2018-02" db="EMBL/GenBank/DDBJ databases">
        <title>Genome sequence of the basidiomycete white-rot fungus Phlebia centrifuga.</title>
        <authorList>
            <person name="Granchi Z."/>
            <person name="Peng M."/>
            <person name="de Vries R.P."/>
            <person name="Hilden K."/>
            <person name="Makela M.R."/>
            <person name="Grigoriev I."/>
            <person name="Riley R."/>
        </authorList>
    </citation>
    <scope>NUCLEOTIDE SEQUENCE [LARGE SCALE GENOMIC DNA]</scope>
    <source>
        <strain evidence="6 7">FBCC195</strain>
    </source>
</reference>
<keyword evidence="5" id="KW-0256">Endoplasmic reticulum</keyword>
<feature type="transmembrane region" description="Helical" evidence="5">
    <location>
        <begin position="138"/>
        <end position="158"/>
    </location>
</feature>
<keyword evidence="5" id="KW-0949">S-adenosyl-L-methionine</keyword>
<keyword evidence="5" id="KW-0489">Methyltransferase</keyword>
<feature type="transmembrane region" description="Helical" evidence="5">
    <location>
        <begin position="41"/>
        <end position="68"/>
    </location>
</feature>
<accession>A0A2R6PPF9</accession>
<name>A0A2R6PPF9_9APHY</name>
<comment type="caution">
    <text evidence="6">The sequence shown here is derived from an EMBL/GenBank/DDBJ whole genome shotgun (WGS) entry which is preliminary data.</text>
</comment>
<dbReference type="OrthoDB" id="422086at2759"/>
<dbReference type="Gene3D" id="1.20.120.1630">
    <property type="match status" value="1"/>
</dbReference>
<keyword evidence="5" id="KW-0808">Transferase</keyword>
<keyword evidence="2 5" id="KW-0812">Transmembrane</keyword>
<dbReference type="PANTHER" id="PTHR12714">
    <property type="entry name" value="PROTEIN-S ISOPRENYLCYSTEINE O-METHYLTRANSFERASE"/>
    <property type="match status" value="1"/>
</dbReference>
<comment type="subcellular location">
    <subcellularLocation>
        <location evidence="5">Endoplasmic reticulum membrane</location>
        <topology evidence="5">Multi-pass membrane protein</topology>
    </subcellularLocation>
    <subcellularLocation>
        <location evidence="1">Membrane</location>
        <topology evidence="1">Multi-pass membrane protein</topology>
    </subcellularLocation>
</comment>
<evidence type="ECO:0000256" key="4">
    <source>
        <dbReference type="ARBA" id="ARBA00023136"/>
    </source>
</evidence>
<comment type="catalytic activity">
    <reaction evidence="5">
        <text>[protein]-C-terminal S-[(2E,6E)-farnesyl]-L-cysteine + S-adenosyl-L-methionine = [protein]-C-terminal S-[(2E,6E)-farnesyl]-L-cysteine methyl ester + S-adenosyl-L-homocysteine</text>
        <dbReference type="Rhea" id="RHEA:21672"/>
        <dbReference type="Rhea" id="RHEA-COMP:12125"/>
        <dbReference type="Rhea" id="RHEA-COMP:12126"/>
        <dbReference type="ChEBI" id="CHEBI:57856"/>
        <dbReference type="ChEBI" id="CHEBI:59789"/>
        <dbReference type="ChEBI" id="CHEBI:90510"/>
        <dbReference type="ChEBI" id="CHEBI:90511"/>
        <dbReference type="EC" id="2.1.1.100"/>
    </reaction>
</comment>
<gene>
    <name evidence="6" type="ORF">PHLCEN_2v4412</name>
</gene>
<dbReference type="GO" id="GO:0005789">
    <property type="term" value="C:endoplasmic reticulum membrane"/>
    <property type="evidence" value="ECO:0007669"/>
    <property type="project" value="UniProtKB-SubCell"/>
</dbReference>
<evidence type="ECO:0000256" key="3">
    <source>
        <dbReference type="ARBA" id="ARBA00022989"/>
    </source>
</evidence>
<keyword evidence="3 5" id="KW-1133">Transmembrane helix</keyword>
<organism evidence="6 7">
    <name type="scientific">Hermanssonia centrifuga</name>
    <dbReference type="NCBI Taxonomy" id="98765"/>
    <lineage>
        <taxon>Eukaryota</taxon>
        <taxon>Fungi</taxon>
        <taxon>Dikarya</taxon>
        <taxon>Basidiomycota</taxon>
        <taxon>Agaricomycotina</taxon>
        <taxon>Agaricomycetes</taxon>
        <taxon>Polyporales</taxon>
        <taxon>Meruliaceae</taxon>
        <taxon>Hermanssonia</taxon>
    </lineage>
</organism>
<evidence type="ECO:0000256" key="5">
    <source>
        <dbReference type="RuleBase" id="RU362022"/>
    </source>
</evidence>